<dbReference type="EMBL" id="JBHRZH010000027">
    <property type="protein sequence ID" value="MFC3764583.1"/>
    <property type="molecule type" value="Genomic_DNA"/>
</dbReference>
<evidence type="ECO:0000313" key="4">
    <source>
        <dbReference type="Proteomes" id="UP001595699"/>
    </source>
</evidence>
<comment type="caution">
    <text evidence="3">The sequence shown here is derived from an EMBL/GenBank/DDBJ whole genome shotgun (WGS) entry which is preliminary data.</text>
</comment>
<dbReference type="GO" id="GO:0016491">
    <property type="term" value="F:oxidoreductase activity"/>
    <property type="evidence" value="ECO:0007669"/>
    <property type="project" value="UniProtKB-KW"/>
</dbReference>
<proteinExistence type="inferred from homology"/>
<keyword evidence="4" id="KW-1185">Reference proteome</keyword>
<dbReference type="NCBIfam" id="NF005912">
    <property type="entry name" value="PRK07904.1"/>
    <property type="match status" value="1"/>
</dbReference>
<keyword evidence="2 3" id="KW-0560">Oxidoreductase</keyword>
<sequence>MINATGKPQSILLLGGGSEIGLAIVEALAGGQPLRVVLAGRPSANLDASAAHLRGLRCDVEVLPFEARATETHEEVVAKAFAGGDIDVAVVAFGLLGDNEQAWTDVSAAVELAEVNYVGAVSVGVALADRMKQQGHGVIVAMSSVAGERARRSNFVYGSTKAGMDAFYTGLGDAVREFGVRVVVVRPGFVTTKMTAGLQSAPLSVSADEVAVAVRTAVAGRAETVWVPATFRVVMSALRHLPRPIFRRLPL</sequence>
<dbReference type="PANTHER" id="PTHR43669">
    <property type="entry name" value="5-KETO-D-GLUCONATE 5-REDUCTASE"/>
    <property type="match status" value="1"/>
</dbReference>
<dbReference type="InterPro" id="IPR002347">
    <property type="entry name" value="SDR_fam"/>
</dbReference>
<dbReference type="Pfam" id="PF00106">
    <property type="entry name" value="adh_short"/>
    <property type="match status" value="1"/>
</dbReference>
<dbReference type="InterPro" id="IPR036291">
    <property type="entry name" value="NAD(P)-bd_dom_sf"/>
</dbReference>
<organism evidence="3 4">
    <name type="scientific">Tenggerimyces flavus</name>
    <dbReference type="NCBI Taxonomy" id="1708749"/>
    <lineage>
        <taxon>Bacteria</taxon>
        <taxon>Bacillati</taxon>
        <taxon>Actinomycetota</taxon>
        <taxon>Actinomycetes</taxon>
        <taxon>Propionibacteriales</taxon>
        <taxon>Nocardioidaceae</taxon>
        <taxon>Tenggerimyces</taxon>
    </lineage>
</organism>
<reference evidence="4" key="1">
    <citation type="journal article" date="2019" name="Int. J. Syst. Evol. Microbiol.">
        <title>The Global Catalogue of Microorganisms (GCM) 10K type strain sequencing project: providing services to taxonomists for standard genome sequencing and annotation.</title>
        <authorList>
            <consortium name="The Broad Institute Genomics Platform"/>
            <consortium name="The Broad Institute Genome Sequencing Center for Infectious Disease"/>
            <person name="Wu L."/>
            <person name="Ma J."/>
        </authorList>
    </citation>
    <scope>NUCLEOTIDE SEQUENCE [LARGE SCALE GENOMIC DNA]</scope>
    <source>
        <strain evidence="4">CGMCC 4.7241</strain>
    </source>
</reference>
<dbReference type="InterPro" id="IPR020904">
    <property type="entry name" value="Sc_DH/Rdtase_CS"/>
</dbReference>
<dbReference type="PANTHER" id="PTHR43669:SF6">
    <property type="entry name" value="DECAPRENYLPHOSPHORYL-2-KETO-BETA-D-ERYTHRO-PENTOSE REDUCTASE"/>
    <property type="match status" value="1"/>
</dbReference>
<dbReference type="Proteomes" id="UP001595699">
    <property type="component" value="Unassembled WGS sequence"/>
</dbReference>
<gene>
    <name evidence="3" type="ORF">ACFOUW_27345</name>
</gene>
<dbReference type="PRINTS" id="PR00081">
    <property type="entry name" value="GDHRDH"/>
</dbReference>
<protein>
    <submittedName>
        <fullName evidence="3">Decaprenylphospho-beta-D-erythro-pentofuranosid-2-ulose 2-reductase</fullName>
        <ecNumber evidence="3">1.1.1.333</ecNumber>
    </submittedName>
</protein>
<dbReference type="SUPFAM" id="SSF51735">
    <property type="entry name" value="NAD(P)-binding Rossmann-fold domains"/>
    <property type="match status" value="1"/>
</dbReference>
<evidence type="ECO:0000256" key="1">
    <source>
        <dbReference type="ARBA" id="ARBA00006484"/>
    </source>
</evidence>
<dbReference type="CDD" id="cd05233">
    <property type="entry name" value="SDR_c"/>
    <property type="match status" value="1"/>
</dbReference>
<dbReference type="RefSeq" id="WP_205121512.1">
    <property type="nucleotide sequence ID" value="NZ_JAFBCM010000001.1"/>
</dbReference>
<evidence type="ECO:0000313" key="3">
    <source>
        <dbReference type="EMBL" id="MFC3764583.1"/>
    </source>
</evidence>
<dbReference type="Gene3D" id="3.40.50.720">
    <property type="entry name" value="NAD(P)-binding Rossmann-like Domain"/>
    <property type="match status" value="1"/>
</dbReference>
<name>A0ABV7YI77_9ACTN</name>
<dbReference type="PROSITE" id="PS00061">
    <property type="entry name" value="ADH_SHORT"/>
    <property type="match status" value="1"/>
</dbReference>
<accession>A0ABV7YI77</accession>
<dbReference type="EC" id="1.1.1.333" evidence="3"/>
<evidence type="ECO:0000256" key="2">
    <source>
        <dbReference type="ARBA" id="ARBA00023002"/>
    </source>
</evidence>
<comment type="similarity">
    <text evidence="1">Belongs to the short-chain dehydrogenases/reductases (SDR) family.</text>
</comment>